<dbReference type="Proteomes" id="UP000284375">
    <property type="component" value="Unassembled WGS sequence"/>
</dbReference>
<feature type="compositionally biased region" description="Polar residues" evidence="1">
    <location>
        <begin position="484"/>
        <end position="504"/>
    </location>
</feature>
<feature type="compositionally biased region" description="Low complexity" evidence="1">
    <location>
        <begin position="363"/>
        <end position="374"/>
    </location>
</feature>
<dbReference type="AlphaFoldDB" id="A0A423WD55"/>
<feature type="region of interest" description="Disordered" evidence="1">
    <location>
        <begin position="234"/>
        <end position="258"/>
    </location>
</feature>
<proteinExistence type="predicted"/>
<sequence length="578" mass="63020">MGSKGMQVSHGWLDTIKSFFFSCSESKDPRSECAAGVDGSYRVDDNLLEDDGTLNRSGSEKRYYQVFYDQPRSPPRPRAVPQRPASKGKLQKESRRATTAGKQAEMGWLDRNFRAGKRKAPRPLISDPFNFQHTGTGSVAEYMASAPELPRSAPPFRPLQLSIYERDNQMSPLLPHFTDNDDALLRPERALTRNSNRDTFDEDATTLAHSRSYSSLSFHIPRRPLNEASSFITATASNDGDSPPRIPPRARTRPRAYTSPSVEAIVERIASAIIERDIIQEEIESVIERQSISLSRPGSAYGQFPHDTEPMPAIPAMPPSAPSFAERVSIERPRTAPSTQSTFNSAYPPPPPPFTGRSQSFDAPGASQPPSSAPLVRRPVPQSAFNSHPPWRSPQIIDNTIDMGVPLAPPLPLVLRPPLRKKKSFSRVSSWLFPAGVEDRGHSAPPGRHTRDVSIDSVTNAPLPLADRDGFYQTLPPSAVFSGRRSSFDSVSDLTRSGTHSVYSTDEDPFVGPGTATATSNWSPGSTPSESARRKDNSAASRVGGGHGASLSLVRTGTFGSQDRPVEGPRPTSVGVAF</sequence>
<evidence type="ECO:0000313" key="2">
    <source>
        <dbReference type="EMBL" id="ROW01188.1"/>
    </source>
</evidence>
<organism evidence="2 3">
    <name type="scientific">Cytospora chrysosperma</name>
    <name type="common">Cytospora canker fungus</name>
    <name type="synonym">Sphaeria chrysosperma</name>
    <dbReference type="NCBI Taxonomy" id="252740"/>
    <lineage>
        <taxon>Eukaryota</taxon>
        <taxon>Fungi</taxon>
        <taxon>Dikarya</taxon>
        <taxon>Ascomycota</taxon>
        <taxon>Pezizomycotina</taxon>
        <taxon>Sordariomycetes</taxon>
        <taxon>Sordariomycetidae</taxon>
        <taxon>Diaporthales</taxon>
        <taxon>Cytosporaceae</taxon>
        <taxon>Cytospora</taxon>
    </lineage>
</organism>
<evidence type="ECO:0000256" key="1">
    <source>
        <dbReference type="SAM" id="MobiDB-lite"/>
    </source>
</evidence>
<evidence type="ECO:0000313" key="3">
    <source>
        <dbReference type="Proteomes" id="UP000284375"/>
    </source>
</evidence>
<gene>
    <name evidence="2" type="ORF">VSDG_02673</name>
</gene>
<keyword evidence="3" id="KW-1185">Reference proteome</keyword>
<comment type="caution">
    <text evidence="2">The sequence shown here is derived from an EMBL/GenBank/DDBJ whole genome shotgun (WGS) entry which is preliminary data.</text>
</comment>
<reference evidence="2 3" key="1">
    <citation type="submission" date="2015-09" db="EMBL/GenBank/DDBJ databases">
        <title>Host preference determinants of Valsa canker pathogens revealed by comparative genomics.</title>
        <authorList>
            <person name="Yin Z."/>
            <person name="Huang L."/>
        </authorList>
    </citation>
    <scope>NUCLEOTIDE SEQUENCE [LARGE SCALE GENOMIC DNA]</scope>
    <source>
        <strain evidence="2 3">YSFL</strain>
    </source>
</reference>
<feature type="compositionally biased region" description="Polar residues" evidence="1">
    <location>
        <begin position="516"/>
        <end position="530"/>
    </location>
</feature>
<feature type="region of interest" description="Disordered" evidence="1">
    <location>
        <begin position="68"/>
        <end position="104"/>
    </location>
</feature>
<dbReference type="EMBL" id="LJZO01000007">
    <property type="protein sequence ID" value="ROW01188.1"/>
    <property type="molecule type" value="Genomic_DNA"/>
</dbReference>
<accession>A0A423WD55</accession>
<protein>
    <submittedName>
        <fullName evidence="2">Uncharacterized protein</fullName>
    </submittedName>
</protein>
<feature type="region of interest" description="Disordered" evidence="1">
    <location>
        <begin position="333"/>
        <end position="392"/>
    </location>
</feature>
<dbReference type="OrthoDB" id="3595619at2759"/>
<feature type="compositionally biased region" description="Polar residues" evidence="1">
    <location>
        <begin position="336"/>
        <end position="345"/>
    </location>
</feature>
<dbReference type="STRING" id="252740.A0A423WD55"/>
<feature type="region of interest" description="Disordered" evidence="1">
    <location>
        <begin position="483"/>
        <end position="578"/>
    </location>
</feature>
<name>A0A423WD55_CYTCH</name>